<keyword evidence="3" id="KW-0808">Transferase</keyword>
<reference evidence="9 10" key="1">
    <citation type="submission" date="2019-01" db="EMBL/GenBank/DDBJ databases">
        <authorList>
            <consortium name="Pathogen Informatics"/>
        </authorList>
    </citation>
    <scope>NUCLEOTIDE SEQUENCE [LARGE SCALE GENOMIC DNA]</scope>
    <source>
        <strain evidence="9 10">NCTC10125</strain>
    </source>
</reference>
<dbReference type="GO" id="GO:0009007">
    <property type="term" value="F:site-specific DNA-methyltransferase (adenine-specific) activity"/>
    <property type="evidence" value="ECO:0007669"/>
    <property type="project" value="UniProtKB-EC"/>
</dbReference>
<evidence type="ECO:0000256" key="2">
    <source>
        <dbReference type="ARBA" id="ARBA00022603"/>
    </source>
</evidence>
<dbReference type="Pfam" id="PF07669">
    <property type="entry name" value="Eco57I"/>
    <property type="match status" value="1"/>
</dbReference>
<dbReference type="GO" id="GO:0032259">
    <property type="term" value="P:methylation"/>
    <property type="evidence" value="ECO:0007669"/>
    <property type="project" value="UniProtKB-KW"/>
</dbReference>
<dbReference type="InterPro" id="IPR011639">
    <property type="entry name" value="MethylTrfase_TaqI-like_dom"/>
</dbReference>
<feature type="domain" description="Type II methyltransferase M.TaqI-like" evidence="8">
    <location>
        <begin position="58"/>
        <end position="215"/>
    </location>
</feature>
<protein>
    <recommendedName>
        <fullName evidence="1">site-specific DNA-methyltransferase (adenine-specific)</fullName>
        <ecNumber evidence="1">2.1.1.72</ecNumber>
    </recommendedName>
</protein>
<dbReference type="AlphaFoldDB" id="A0AAJ5NQH4"/>
<dbReference type="GO" id="GO:0003677">
    <property type="term" value="F:DNA binding"/>
    <property type="evidence" value="ECO:0007669"/>
    <property type="project" value="UniProtKB-KW"/>
</dbReference>
<dbReference type="PANTHER" id="PTHR33841:SF6">
    <property type="entry name" value="TYPE II METHYLTRANSFERASE M.HINDII"/>
    <property type="match status" value="1"/>
</dbReference>
<dbReference type="REBASE" id="298238">
    <property type="entry name" value="M.Mdi10125II"/>
</dbReference>
<sequence length="471" mass="55060">MNQAKLNGQIFTPDFLVDLILDQAGYTKNILKKHVIDNSCGDGQFLIKIIKRYCKAFLAENSNLEILKEHLENYIHGIDIEKEHIKQALFRANQVASQYKLYNVNWDFKVKNAFETNKFDQKMDFVIGNPPYIRIHNLKNSANLLKNSNFTSTGMTDIYIAFYEIGIKMLNNQGVLTYISPSSFFTSKAGAILRKFLYKNKLIKSVIDLMHNQFFNATTYTTIFTLDKSILNETINYYNFDKKSNSIFLVSKLKYDQFYLNNSFYFSTSEQLKFLKNIIENKKKSDITIKNGLATLADSVFIGQFDLDSKYILPVLKASNGKWAKIIFPYNTENFQIISQSELEKENKIFEHLNFFKEKLQNRSFDHSNKNFWYGFGRRQAICDTNKDRLVINSLIKENKPLKISKISKNTCIYSGFYLVSEKIDYDLIAKKFQDETFFNYVKLLGKYKNGGYYTFSTKDVKKYLDFQFGE</sequence>
<keyword evidence="2" id="KW-0489">Methyltransferase</keyword>
<keyword evidence="5" id="KW-0680">Restriction system</keyword>
<dbReference type="EMBL" id="LR214971">
    <property type="protein sequence ID" value="VEU61347.1"/>
    <property type="molecule type" value="Genomic_DNA"/>
</dbReference>
<accession>A0AAJ5NQH4</accession>
<dbReference type="KEGG" id="mds:MDIS_00845"/>
<dbReference type="Proteomes" id="UP000289629">
    <property type="component" value="Chromosome"/>
</dbReference>
<dbReference type="SUPFAM" id="SSF53335">
    <property type="entry name" value="S-adenosyl-L-methionine-dependent methyltransferases"/>
    <property type="match status" value="1"/>
</dbReference>
<dbReference type="PANTHER" id="PTHR33841">
    <property type="entry name" value="DNA METHYLTRANSFERASE YEEA-RELATED"/>
    <property type="match status" value="1"/>
</dbReference>
<evidence type="ECO:0000256" key="6">
    <source>
        <dbReference type="ARBA" id="ARBA00023125"/>
    </source>
</evidence>
<keyword evidence="9" id="KW-0378">Hydrolase</keyword>
<dbReference type="InterPro" id="IPR029063">
    <property type="entry name" value="SAM-dependent_MTases_sf"/>
</dbReference>
<dbReference type="RefSeq" id="WP_044635225.1">
    <property type="nucleotide sequence ID" value="NZ_CP007229.1"/>
</dbReference>
<evidence type="ECO:0000259" key="8">
    <source>
        <dbReference type="Pfam" id="PF07669"/>
    </source>
</evidence>
<evidence type="ECO:0000256" key="3">
    <source>
        <dbReference type="ARBA" id="ARBA00022679"/>
    </source>
</evidence>
<evidence type="ECO:0000256" key="5">
    <source>
        <dbReference type="ARBA" id="ARBA00022747"/>
    </source>
</evidence>
<gene>
    <name evidence="9" type="ORF">NCTC10125_00162</name>
</gene>
<dbReference type="GO" id="GO:0016787">
    <property type="term" value="F:hydrolase activity"/>
    <property type="evidence" value="ECO:0007669"/>
    <property type="project" value="UniProtKB-KW"/>
</dbReference>
<evidence type="ECO:0000313" key="9">
    <source>
        <dbReference type="EMBL" id="VEU61347.1"/>
    </source>
</evidence>
<proteinExistence type="predicted"/>
<dbReference type="InterPro" id="IPR050953">
    <property type="entry name" value="N4_N6_ade-DNA_methylase"/>
</dbReference>
<evidence type="ECO:0000256" key="4">
    <source>
        <dbReference type="ARBA" id="ARBA00022691"/>
    </source>
</evidence>
<evidence type="ECO:0000313" key="10">
    <source>
        <dbReference type="Proteomes" id="UP000289629"/>
    </source>
</evidence>
<dbReference type="PRINTS" id="PR00507">
    <property type="entry name" value="N12N6MTFRASE"/>
</dbReference>
<dbReference type="GO" id="GO:0009307">
    <property type="term" value="P:DNA restriction-modification system"/>
    <property type="evidence" value="ECO:0007669"/>
    <property type="project" value="UniProtKB-KW"/>
</dbReference>
<dbReference type="Gene3D" id="3.40.50.150">
    <property type="entry name" value="Vaccinia Virus protein VP39"/>
    <property type="match status" value="1"/>
</dbReference>
<evidence type="ECO:0000256" key="1">
    <source>
        <dbReference type="ARBA" id="ARBA00011900"/>
    </source>
</evidence>
<name>A0AAJ5NQH4_9BACT</name>
<dbReference type="EC" id="2.1.1.72" evidence="1"/>
<dbReference type="InterPro" id="IPR002052">
    <property type="entry name" value="DNA_methylase_N6_adenine_CS"/>
</dbReference>
<organism evidence="9 10">
    <name type="scientific">Mesomycoplasma dispar</name>
    <dbReference type="NCBI Taxonomy" id="86660"/>
    <lineage>
        <taxon>Bacteria</taxon>
        <taxon>Bacillati</taxon>
        <taxon>Mycoplasmatota</taxon>
        <taxon>Mycoplasmoidales</taxon>
        <taxon>Metamycoplasmataceae</taxon>
        <taxon>Mesomycoplasma</taxon>
    </lineage>
</organism>
<evidence type="ECO:0000256" key="7">
    <source>
        <dbReference type="ARBA" id="ARBA00047942"/>
    </source>
</evidence>
<keyword evidence="4" id="KW-0949">S-adenosyl-L-methionine</keyword>
<keyword evidence="6" id="KW-0238">DNA-binding</keyword>
<comment type="catalytic activity">
    <reaction evidence="7">
        <text>a 2'-deoxyadenosine in DNA + S-adenosyl-L-methionine = an N(6)-methyl-2'-deoxyadenosine in DNA + S-adenosyl-L-homocysteine + H(+)</text>
        <dbReference type="Rhea" id="RHEA:15197"/>
        <dbReference type="Rhea" id="RHEA-COMP:12418"/>
        <dbReference type="Rhea" id="RHEA-COMP:12419"/>
        <dbReference type="ChEBI" id="CHEBI:15378"/>
        <dbReference type="ChEBI" id="CHEBI:57856"/>
        <dbReference type="ChEBI" id="CHEBI:59789"/>
        <dbReference type="ChEBI" id="CHEBI:90615"/>
        <dbReference type="ChEBI" id="CHEBI:90616"/>
        <dbReference type="EC" id="2.1.1.72"/>
    </reaction>
</comment>
<dbReference type="PROSITE" id="PS00092">
    <property type="entry name" value="N6_MTASE"/>
    <property type="match status" value="1"/>
</dbReference>